<dbReference type="Proteomes" id="UP000054596">
    <property type="component" value="Unassembled WGS sequence"/>
</dbReference>
<evidence type="ECO:0000313" key="3">
    <source>
        <dbReference type="Proteomes" id="UP000054596"/>
    </source>
</evidence>
<dbReference type="SUPFAM" id="SSF52743">
    <property type="entry name" value="Subtilisin-like"/>
    <property type="match status" value="1"/>
</dbReference>
<comment type="caution">
    <text evidence="2">The sequence shown here is derived from an EMBL/GenBank/DDBJ whole genome shotgun (WGS) entry which is preliminary data.</text>
</comment>
<protein>
    <submittedName>
        <fullName evidence="2">Uncharacterized protein</fullName>
    </submittedName>
</protein>
<sequence>MAPVWEVDTAAAWLPPAHAAVLALPRLDPYLVWAVATHFDELGGMPAGFVPIAIEAKRNVARAWDLANIASGKDWIWMSELYRYPPAGLEATRFCTAFVTLAFLEHLDVELNGMIERFTLATPVLAGEPLRGDAVNTSDQRQRASASQNTAFGKAVVGVCDDGIAFAHQHFYADAGGAASRVRCFWNQDDPDNSAAGLGYGREMLEAEMRKLMTNAALGGAIDEDAVYLAAGNTSVARRWAHGTATLDLAAGAHPLRPPPPLPDGSAVPAPIAALIAVQFRQPGRTVRDTSGLWLDAQALDAFRYIITRAQDIAGADCRAFINMSYGYFAGPHDGSSMLEEAMDELADTNACSIVLPAGNSNLDRCHGTLTMDAGKTKTLRWRVMPECLTPSFVEIWLPGDADPATIKVNVVPPGAANVDPEAVATGGAASGVIAFRHVGTWTHQGRCLCTVVHRGVGARGAAPMILVALAPTMTRDPKRQPAPHGDWMIQLTNTGANQVTVQAWVQRNETPDGFPPRGRQSRFDDDDYVRFDPYTAQQDYDGASPASWIRREGTLSSIATGAKPCVVGGYQRDGEATAPYSSTGFDQHRDPSFQAAPSVAAVSDRSIVRKGVMAAGTRSSSSIPFEGTSAAAPQILRMSAVPGGPFAPNMAPTNIRDGSRGRAKRQTFANGIATADNRLLDADEQRRRNAEENVGAGNVASDKCGIEDD</sequence>
<gene>
    <name evidence="2" type="ORF">AWB82_04425</name>
</gene>
<organism evidence="2 3">
    <name type="scientific">Caballeronia glebae</name>
    <dbReference type="NCBI Taxonomy" id="1777143"/>
    <lineage>
        <taxon>Bacteria</taxon>
        <taxon>Pseudomonadati</taxon>
        <taxon>Pseudomonadota</taxon>
        <taxon>Betaproteobacteria</taxon>
        <taxon>Burkholderiales</taxon>
        <taxon>Burkholderiaceae</taxon>
        <taxon>Caballeronia</taxon>
    </lineage>
</organism>
<dbReference type="GO" id="GO:0006508">
    <property type="term" value="P:proteolysis"/>
    <property type="evidence" value="ECO:0007669"/>
    <property type="project" value="InterPro"/>
</dbReference>
<accession>A0A158BQP7</accession>
<proteinExistence type="predicted"/>
<evidence type="ECO:0000256" key="1">
    <source>
        <dbReference type="SAM" id="MobiDB-lite"/>
    </source>
</evidence>
<evidence type="ECO:0000313" key="2">
    <source>
        <dbReference type="EMBL" id="SAK72331.1"/>
    </source>
</evidence>
<dbReference type="OrthoDB" id="9813435at2"/>
<dbReference type="RefSeq" id="WP_086970989.1">
    <property type="nucleotide sequence ID" value="NZ_FCOJ02000034.1"/>
</dbReference>
<reference evidence="2" key="1">
    <citation type="submission" date="2016-01" db="EMBL/GenBank/DDBJ databases">
        <authorList>
            <person name="Peeters C."/>
        </authorList>
    </citation>
    <scope>NUCLEOTIDE SEQUENCE [LARGE SCALE GENOMIC DNA]</scope>
    <source>
        <strain evidence="2">LMG 29325</strain>
    </source>
</reference>
<feature type="region of interest" description="Disordered" evidence="1">
    <location>
        <begin position="684"/>
        <end position="710"/>
    </location>
</feature>
<dbReference type="GO" id="GO:0004252">
    <property type="term" value="F:serine-type endopeptidase activity"/>
    <property type="evidence" value="ECO:0007669"/>
    <property type="project" value="InterPro"/>
</dbReference>
<name>A0A158BQP7_9BURK</name>
<dbReference type="EMBL" id="FCOJ02000034">
    <property type="protein sequence ID" value="SAK72331.1"/>
    <property type="molecule type" value="Genomic_DNA"/>
</dbReference>
<dbReference type="STRING" id="1777143.AWB82_04425"/>
<dbReference type="Gene3D" id="3.40.50.200">
    <property type="entry name" value="Peptidase S8/S53 domain"/>
    <property type="match status" value="1"/>
</dbReference>
<keyword evidence="3" id="KW-1185">Reference proteome</keyword>
<dbReference type="InterPro" id="IPR036852">
    <property type="entry name" value="Peptidase_S8/S53_dom_sf"/>
</dbReference>
<dbReference type="Gene3D" id="2.60.120.1290">
    <property type="match status" value="1"/>
</dbReference>
<dbReference type="AlphaFoldDB" id="A0A158BQP7"/>